<dbReference type="Proteomes" id="UP000291088">
    <property type="component" value="Unassembled WGS sequence"/>
</dbReference>
<dbReference type="OrthoDB" id="839663at2"/>
<dbReference type="AlphaFoldDB" id="A0A4Q2T392"/>
<dbReference type="InterPro" id="IPR038573">
    <property type="entry name" value="BrnT_sf"/>
</dbReference>
<comment type="caution">
    <text evidence="1">The sequence shown here is derived from an EMBL/GenBank/DDBJ whole genome shotgun (WGS) entry which is preliminary data.</text>
</comment>
<reference evidence="1 2" key="1">
    <citation type="submission" date="2019-01" db="EMBL/GenBank/DDBJ databases">
        <authorList>
            <person name="Deng T."/>
        </authorList>
    </citation>
    <scope>NUCLEOTIDE SEQUENCE [LARGE SCALE GENOMIC DNA]</scope>
    <source>
        <strain evidence="1 2">F8825</strain>
    </source>
</reference>
<accession>A0A4Q2T392</accession>
<evidence type="ECO:0000313" key="2">
    <source>
        <dbReference type="Proteomes" id="UP000291088"/>
    </source>
</evidence>
<name>A0A4Q2T392_9HYPH</name>
<dbReference type="Gene3D" id="3.10.450.530">
    <property type="entry name" value="Ribonuclease toxin, BrnT, of type II toxin-antitoxin system"/>
    <property type="match status" value="1"/>
</dbReference>
<organism evidence="1 2">
    <name type="scientific">Ciceribacter ferrooxidans</name>
    <dbReference type="NCBI Taxonomy" id="2509717"/>
    <lineage>
        <taxon>Bacteria</taxon>
        <taxon>Pseudomonadati</taxon>
        <taxon>Pseudomonadota</taxon>
        <taxon>Alphaproteobacteria</taxon>
        <taxon>Hyphomicrobiales</taxon>
        <taxon>Rhizobiaceae</taxon>
        <taxon>Ciceribacter</taxon>
    </lineage>
</organism>
<protein>
    <submittedName>
        <fullName evidence="1">BrnT family toxin</fullName>
    </submittedName>
</protein>
<proteinExistence type="predicted"/>
<gene>
    <name evidence="1" type="ORF">EUU22_15200</name>
</gene>
<sequence length="97" mass="10838">MTFEWDDEKNTSNVAKHGLSFETACRIFEGVVISASDDRFDYGEVRTNSIGAIDGVAIVVVTHTDRNGRIRLISARPAKRKERARYAQALQERAQPG</sequence>
<evidence type="ECO:0000313" key="1">
    <source>
        <dbReference type="EMBL" id="RYC12383.1"/>
    </source>
</evidence>
<dbReference type="EMBL" id="SDVB01000238">
    <property type="protein sequence ID" value="RYC12383.1"/>
    <property type="molecule type" value="Genomic_DNA"/>
</dbReference>
<dbReference type="Pfam" id="PF04365">
    <property type="entry name" value="BrnT_toxin"/>
    <property type="match status" value="1"/>
</dbReference>
<keyword evidence="2" id="KW-1185">Reference proteome</keyword>
<dbReference type="InterPro" id="IPR007460">
    <property type="entry name" value="BrnT_toxin"/>
</dbReference>